<dbReference type="eggNOG" id="KOG2228">
    <property type="taxonomic scope" value="Eukaryota"/>
</dbReference>
<dbReference type="FunFam" id="3.40.50.300:FF:001499">
    <property type="entry name" value="Origin recognition complex subunit 4, putative"/>
    <property type="match status" value="1"/>
</dbReference>
<sequence length="579" mass="66753">MDKVDSEFGPLRKSKGKVDSNKIIDDIKVDHEQSNILKNISLIPIKRNSEDTDYDNKDGDISNNLKKSKVTTNNMDQENEATTKKDMESSPSSLISNTHANVESDFMKLKEYLLKQIYHTLPLPDTHIFTYLKDTESEIDRILKQSIIQKESHSCILIGPRKSYKSFLLNHQIKKLSENYKQQFITIKLNGFIHSESTAIKGIATQLENQLYKIHGRKKDKKKSEEEEEATISSGSLTEVFEKILRVLDTSKSSKHSSNTKITVVFIFDEIDTFAGPVRQTLLYNLFDMVEHSRVPVCIFGCTTKLNILEYFEKRVKSRFSQRILYMPQIESLQQFTDTTEELLKVHKLNAFEYSQQWNTFISGELKNGSSPLSKLVKKDYELYNSIVHLRHSLVPTIFRATSFSSLCEYFKSYNVLNRYDMNQMDDSLVKKISSLSDLELAFLISIARVSLRSRDETFNFNLAYAEYVDMIKILNAKIPTLAPSAANGKTINFDNTTKIWSKNDLKNVWESLISLNFLTEKGDLGLRETAIAVFYASNYQFHGSTIPFDLRIFQSQVTLHELRKTIPKSSLYYSWTQL</sequence>
<dbReference type="SUPFAM" id="SSF52540">
    <property type="entry name" value="P-loop containing nucleoside triphosphate hydrolases"/>
    <property type="match status" value="1"/>
</dbReference>
<dbReference type="Gene3D" id="3.40.50.300">
    <property type="entry name" value="P-loop containing nucleotide triphosphate hydrolases"/>
    <property type="match status" value="1"/>
</dbReference>
<feature type="region of interest" description="Disordered" evidence="6">
    <location>
        <begin position="49"/>
        <end position="94"/>
    </location>
</feature>
<keyword evidence="5" id="KW-0539">Nucleus</keyword>
<dbReference type="InParanoid" id="A7TPX9"/>
<dbReference type="GO" id="GO:0005656">
    <property type="term" value="C:nuclear pre-replicative complex"/>
    <property type="evidence" value="ECO:0007669"/>
    <property type="project" value="EnsemblFungi"/>
</dbReference>
<dbReference type="EMBL" id="DS480449">
    <property type="protein sequence ID" value="EDO15677.1"/>
    <property type="molecule type" value="Genomic_DNA"/>
</dbReference>
<evidence type="ECO:0000259" key="7">
    <source>
        <dbReference type="Pfam" id="PF14629"/>
    </source>
</evidence>
<evidence type="ECO:0000256" key="5">
    <source>
        <dbReference type="ARBA" id="ARBA00023242"/>
    </source>
</evidence>
<dbReference type="GO" id="GO:0030466">
    <property type="term" value="P:silent mating-type cassette heterochromatin formation"/>
    <property type="evidence" value="ECO:0007669"/>
    <property type="project" value="EnsemblFungi"/>
</dbReference>
<dbReference type="PhylomeDB" id="A7TPX9"/>
<evidence type="ECO:0000256" key="1">
    <source>
        <dbReference type="ARBA" id="ARBA00004123"/>
    </source>
</evidence>
<dbReference type="Pfam" id="PF14629">
    <property type="entry name" value="ORC4_C"/>
    <property type="match status" value="1"/>
</dbReference>
<gene>
    <name evidence="8" type="ORF">Kpol_1008p15</name>
</gene>
<comment type="similarity">
    <text evidence="2">Belongs to the ORC4 family.</text>
</comment>
<evidence type="ECO:0000256" key="6">
    <source>
        <dbReference type="SAM" id="MobiDB-lite"/>
    </source>
</evidence>
<organism evidence="9">
    <name type="scientific">Vanderwaltozyma polyspora (strain ATCC 22028 / DSM 70294 / BCRC 21397 / CBS 2163 / NBRC 10782 / NRRL Y-8283 / UCD 57-17)</name>
    <name type="common">Kluyveromyces polysporus</name>
    <dbReference type="NCBI Taxonomy" id="436907"/>
    <lineage>
        <taxon>Eukaryota</taxon>
        <taxon>Fungi</taxon>
        <taxon>Dikarya</taxon>
        <taxon>Ascomycota</taxon>
        <taxon>Saccharomycotina</taxon>
        <taxon>Saccharomycetes</taxon>
        <taxon>Saccharomycetales</taxon>
        <taxon>Saccharomycetaceae</taxon>
        <taxon>Vanderwaltozyma</taxon>
    </lineage>
</organism>
<keyword evidence="9" id="KW-1185">Reference proteome</keyword>
<feature type="compositionally biased region" description="Polar residues" evidence="6">
    <location>
        <begin position="61"/>
        <end position="76"/>
    </location>
</feature>
<evidence type="ECO:0000256" key="3">
    <source>
        <dbReference type="ARBA" id="ARBA00022705"/>
    </source>
</evidence>
<dbReference type="GO" id="GO:0003688">
    <property type="term" value="F:DNA replication origin binding"/>
    <property type="evidence" value="ECO:0007669"/>
    <property type="project" value="EnsemblFungi"/>
</dbReference>
<name>A7TPX9_VANPO</name>
<evidence type="ECO:0000313" key="9">
    <source>
        <dbReference type="Proteomes" id="UP000000267"/>
    </source>
</evidence>
<dbReference type="PIRSF" id="PIRSF007858">
    <property type="entry name" value="ORC4"/>
    <property type="match status" value="1"/>
</dbReference>
<protein>
    <recommendedName>
        <fullName evidence="7">Origin recognition complex subunit 4 C-terminal domain-containing protein</fullName>
    </recommendedName>
</protein>
<dbReference type="InterPro" id="IPR027417">
    <property type="entry name" value="P-loop_NTPase"/>
</dbReference>
<keyword evidence="4" id="KW-0238">DNA-binding</keyword>
<dbReference type="Proteomes" id="UP000000267">
    <property type="component" value="Unassembled WGS sequence"/>
</dbReference>
<dbReference type="GO" id="GO:0006270">
    <property type="term" value="P:DNA replication initiation"/>
    <property type="evidence" value="ECO:0007669"/>
    <property type="project" value="EnsemblFungi"/>
</dbReference>
<feature type="compositionally biased region" description="Basic and acidic residues" evidence="6">
    <location>
        <begin position="49"/>
        <end position="60"/>
    </location>
</feature>
<feature type="domain" description="Origin recognition complex subunit 4 C-terminal" evidence="7">
    <location>
        <begin position="351"/>
        <end position="566"/>
    </location>
</feature>
<keyword evidence="3" id="KW-0235">DNA replication</keyword>
<evidence type="ECO:0000256" key="4">
    <source>
        <dbReference type="ARBA" id="ARBA00023125"/>
    </source>
</evidence>
<accession>A7TPX9</accession>
<dbReference type="InterPro" id="IPR016527">
    <property type="entry name" value="ORC4"/>
</dbReference>
<reference evidence="8 9" key="1">
    <citation type="journal article" date="2007" name="Proc. Natl. Acad. Sci. U.S.A.">
        <title>Independent sorting-out of thousands of duplicated gene pairs in two yeast species descended from a whole-genome duplication.</title>
        <authorList>
            <person name="Scannell D.R."/>
            <person name="Frank A.C."/>
            <person name="Conant G.C."/>
            <person name="Byrne K.P."/>
            <person name="Woolfit M."/>
            <person name="Wolfe K.H."/>
        </authorList>
    </citation>
    <scope>NUCLEOTIDE SEQUENCE [LARGE SCALE GENOMIC DNA]</scope>
    <source>
        <strain evidence="9">ATCC 22028 / DSM 70294 / BCRC 21397 / CBS 2163 / NBRC 10782 / NRRL Y-8283 / UCD 57-17</strain>
    </source>
</reference>
<dbReference type="KEGG" id="vpo:Kpol_1008p15"/>
<dbReference type="GO" id="GO:0005664">
    <property type="term" value="C:nuclear origin of replication recognition complex"/>
    <property type="evidence" value="ECO:0007669"/>
    <property type="project" value="EnsemblFungi"/>
</dbReference>
<dbReference type="OMA" id="QRIIYMP"/>
<dbReference type="OrthoDB" id="343623at2759"/>
<dbReference type="AlphaFoldDB" id="A7TPX9"/>
<proteinExistence type="inferred from homology"/>
<comment type="subcellular location">
    <subcellularLocation>
        <location evidence="1">Nucleus</location>
    </subcellularLocation>
</comment>
<dbReference type="HOGENOM" id="CLU_007115_4_0_1"/>
<dbReference type="FunCoup" id="A7TPX9">
    <property type="interactions" value="816"/>
</dbReference>
<dbReference type="GO" id="GO:0006267">
    <property type="term" value="P:pre-replicative complex assembly involved in nuclear cell cycle DNA replication"/>
    <property type="evidence" value="ECO:0007669"/>
    <property type="project" value="EnsemblFungi"/>
</dbReference>
<evidence type="ECO:0000313" key="8">
    <source>
        <dbReference type="EMBL" id="EDO15677.1"/>
    </source>
</evidence>
<dbReference type="PANTHER" id="PTHR12087:SF0">
    <property type="entry name" value="ORIGIN RECOGNITION COMPLEX SUBUNIT 4"/>
    <property type="match status" value="1"/>
</dbReference>
<dbReference type="GeneID" id="5543771"/>
<dbReference type="RefSeq" id="XP_001643535.1">
    <property type="nucleotide sequence ID" value="XM_001643485.1"/>
</dbReference>
<dbReference type="GO" id="GO:0031261">
    <property type="term" value="C:DNA replication preinitiation complex"/>
    <property type="evidence" value="ECO:0007669"/>
    <property type="project" value="EnsemblFungi"/>
</dbReference>
<evidence type="ECO:0000256" key="2">
    <source>
        <dbReference type="ARBA" id="ARBA00005334"/>
    </source>
</evidence>
<feature type="region of interest" description="Disordered" evidence="6">
    <location>
        <begin position="1"/>
        <end position="20"/>
    </location>
</feature>
<dbReference type="InterPro" id="IPR032705">
    <property type="entry name" value="ORC4_C"/>
</dbReference>
<dbReference type="STRING" id="436907.A7TPX9"/>
<dbReference type="PANTHER" id="PTHR12087">
    <property type="entry name" value="ORIGIN RECOGNITION COMPLEX SUBUNIT 4"/>
    <property type="match status" value="1"/>
</dbReference>